<feature type="chain" id="PRO_5042967547" description="Carboxypeptidase" evidence="5">
    <location>
        <begin position="22"/>
        <end position="470"/>
    </location>
</feature>
<dbReference type="GO" id="GO:0031647">
    <property type="term" value="P:regulation of protein stability"/>
    <property type="evidence" value="ECO:0007669"/>
    <property type="project" value="UniProtKB-ARBA"/>
</dbReference>
<dbReference type="Pfam" id="PF00450">
    <property type="entry name" value="Peptidase_S10"/>
    <property type="match status" value="1"/>
</dbReference>
<evidence type="ECO:0000256" key="1">
    <source>
        <dbReference type="ARBA" id="ARBA00009431"/>
    </source>
</evidence>
<accession>A0AAN9BIB5</accession>
<name>A0AAN9BIB5_9CAEN</name>
<protein>
    <recommendedName>
        <fullName evidence="8">Carboxypeptidase</fullName>
    </recommendedName>
</protein>
<dbReference type="SUPFAM" id="SSF53474">
    <property type="entry name" value="alpha/beta-Hydrolases"/>
    <property type="match status" value="1"/>
</dbReference>
<evidence type="ECO:0000313" key="6">
    <source>
        <dbReference type="EMBL" id="KAK7105696.1"/>
    </source>
</evidence>
<dbReference type="EMBL" id="JBAMIC010000007">
    <property type="protein sequence ID" value="KAK7105696.1"/>
    <property type="molecule type" value="Genomic_DNA"/>
</dbReference>
<keyword evidence="5" id="KW-0732">Signal</keyword>
<evidence type="ECO:0000256" key="2">
    <source>
        <dbReference type="ARBA" id="ARBA00022645"/>
    </source>
</evidence>
<dbReference type="PANTHER" id="PTHR11802">
    <property type="entry name" value="SERINE PROTEASE FAMILY S10 SERINE CARBOXYPEPTIDASE"/>
    <property type="match status" value="1"/>
</dbReference>
<dbReference type="AlphaFoldDB" id="A0AAN9BIB5"/>
<organism evidence="6 7">
    <name type="scientific">Littorina saxatilis</name>
    <dbReference type="NCBI Taxonomy" id="31220"/>
    <lineage>
        <taxon>Eukaryota</taxon>
        <taxon>Metazoa</taxon>
        <taxon>Spiralia</taxon>
        <taxon>Lophotrochozoa</taxon>
        <taxon>Mollusca</taxon>
        <taxon>Gastropoda</taxon>
        <taxon>Caenogastropoda</taxon>
        <taxon>Littorinimorpha</taxon>
        <taxon>Littorinoidea</taxon>
        <taxon>Littorinidae</taxon>
        <taxon>Littorina</taxon>
    </lineage>
</organism>
<keyword evidence="2" id="KW-0121">Carboxypeptidase</keyword>
<dbReference type="PANTHER" id="PTHR11802:SF502">
    <property type="entry name" value="LYSOSOMAL PROTECTIVE PROTEIN"/>
    <property type="match status" value="1"/>
</dbReference>
<reference evidence="6 7" key="1">
    <citation type="submission" date="2024-02" db="EMBL/GenBank/DDBJ databases">
        <title>Chromosome-scale genome assembly of the rough periwinkle Littorina saxatilis.</title>
        <authorList>
            <person name="De Jode A."/>
            <person name="Faria R."/>
            <person name="Formenti G."/>
            <person name="Sims Y."/>
            <person name="Smith T.P."/>
            <person name="Tracey A."/>
            <person name="Wood J.M.D."/>
            <person name="Zagrodzka Z.B."/>
            <person name="Johannesson K."/>
            <person name="Butlin R.K."/>
            <person name="Leder E.H."/>
        </authorList>
    </citation>
    <scope>NUCLEOTIDE SEQUENCE [LARGE SCALE GENOMIC DNA]</scope>
    <source>
        <strain evidence="6">Snail1</strain>
        <tissue evidence="6">Muscle</tissue>
    </source>
</reference>
<keyword evidence="4" id="KW-0378">Hydrolase</keyword>
<keyword evidence="3" id="KW-0645">Protease</keyword>
<keyword evidence="7" id="KW-1185">Reference proteome</keyword>
<dbReference type="InterPro" id="IPR029058">
    <property type="entry name" value="AB_hydrolase_fold"/>
</dbReference>
<sequence>MIKSPTFGCLVMLLLPVTLRAAPSEDEIHMLPGLSKEPSFKQYSGYLNATSTGSKKLHYWFVEKSYSPQTHPVAVWLNGGPGCSSLFGLLSENGPFRVKGDGATLEPNPFSWNLVANMLYIESPAGVGFSYSSDQNYTTNDAMTAAENHAAMTDFFNKFPEYRDNELYITGEGYGGIYVPMLSVLLMDDPSFNLKGYAVGNGVSSEEMLGSSIIYFAYYHGLIGSTEWTKLLALCCGGSEKQCKFVSGAQRSSACGAEVQKVRGIVDGGLFDTYNLYAPCAYGAASHLKAHDQMIDWAFRSLPKRSKARGHWTKRPFVKQSCTNNTAVTTYLNSSLVRNALHIPESVQKWVNCVDYPEGWYTSIYNDTTPFYQQLFSGGIRGILYNGDVDMASNFLGNEWFADSFGRPVKEERRVWYYKDKKGLQQVAGFVKLFDILISLTLKGSGHMVPMDKPEPALHIINNLWQLTPF</sequence>
<dbReference type="InterPro" id="IPR001563">
    <property type="entry name" value="Peptidase_S10"/>
</dbReference>
<dbReference type="PRINTS" id="PR00724">
    <property type="entry name" value="CRBOXYPTASEC"/>
</dbReference>
<evidence type="ECO:0008006" key="8">
    <source>
        <dbReference type="Google" id="ProtNLM"/>
    </source>
</evidence>
<dbReference type="Proteomes" id="UP001374579">
    <property type="component" value="Unassembled WGS sequence"/>
</dbReference>
<evidence type="ECO:0000256" key="5">
    <source>
        <dbReference type="SAM" id="SignalP"/>
    </source>
</evidence>
<comment type="caution">
    <text evidence="6">The sequence shown here is derived from an EMBL/GenBank/DDBJ whole genome shotgun (WGS) entry which is preliminary data.</text>
</comment>
<dbReference type="Gene3D" id="3.40.50.1820">
    <property type="entry name" value="alpha/beta hydrolase"/>
    <property type="match status" value="1"/>
</dbReference>
<dbReference type="GO" id="GO:0004185">
    <property type="term" value="F:serine-type carboxypeptidase activity"/>
    <property type="evidence" value="ECO:0007669"/>
    <property type="project" value="InterPro"/>
</dbReference>
<comment type="similarity">
    <text evidence="1">Belongs to the peptidase S10 family.</text>
</comment>
<evidence type="ECO:0000313" key="7">
    <source>
        <dbReference type="Proteomes" id="UP001374579"/>
    </source>
</evidence>
<evidence type="ECO:0000256" key="4">
    <source>
        <dbReference type="ARBA" id="ARBA00022801"/>
    </source>
</evidence>
<dbReference type="GO" id="GO:1904715">
    <property type="term" value="P:negative regulation of chaperone-mediated autophagy"/>
    <property type="evidence" value="ECO:0007669"/>
    <property type="project" value="UniProtKB-ARBA"/>
</dbReference>
<dbReference type="FunFam" id="3.40.50.1820:FF:000335">
    <property type="entry name" value="Carboxypeptidase"/>
    <property type="match status" value="1"/>
</dbReference>
<feature type="signal peptide" evidence="5">
    <location>
        <begin position="1"/>
        <end position="21"/>
    </location>
</feature>
<gene>
    <name evidence="6" type="ORF">V1264_017040</name>
</gene>
<evidence type="ECO:0000256" key="3">
    <source>
        <dbReference type="ARBA" id="ARBA00022670"/>
    </source>
</evidence>
<dbReference type="GO" id="GO:0006508">
    <property type="term" value="P:proteolysis"/>
    <property type="evidence" value="ECO:0007669"/>
    <property type="project" value="UniProtKB-KW"/>
</dbReference>
<proteinExistence type="inferred from homology"/>